<dbReference type="CDD" id="cd18032">
    <property type="entry name" value="DEXHc_RE_I_III_res"/>
    <property type="match status" value="1"/>
</dbReference>
<keyword evidence="4" id="KW-0547">Nucleotide-binding</keyword>
<dbReference type="PATRIC" id="fig|993692.3.peg.853"/>
<dbReference type="SUPFAM" id="SSF52540">
    <property type="entry name" value="P-loop containing nucleoside triphosphate hydrolases"/>
    <property type="match status" value="1"/>
</dbReference>
<dbReference type="PANTHER" id="PTHR47396">
    <property type="entry name" value="TYPE I RESTRICTION ENZYME ECOKI R PROTEIN"/>
    <property type="match status" value="1"/>
</dbReference>
<dbReference type="GO" id="GO:0006793">
    <property type="term" value="P:phosphorus metabolic process"/>
    <property type="evidence" value="ECO:0007669"/>
    <property type="project" value="UniProtKB-ARBA"/>
</dbReference>
<keyword evidence="4" id="KW-0347">Helicase</keyword>
<dbReference type="Pfam" id="PF11907">
    <property type="entry name" value="DUF3427"/>
    <property type="match status" value="1"/>
</dbReference>
<evidence type="ECO:0000259" key="2">
    <source>
        <dbReference type="PROSITE" id="PS51192"/>
    </source>
</evidence>
<dbReference type="InterPro" id="IPR021835">
    <property type="entry name" value="DUF3427"/>
</dbReference>
<dbReference type="InterPro" id="IPR058403">
    <property type="entry name" value="DUF8090"/>
</dbReference>
<dbReference type="Pfam" id="PF00271">
    <property type="entry name" value="Helicase_C"/>
    <property type="match status" value="1"/>
</dbReference>
<dbReference type="InterPro" id="IPR001736">
    <property type="entry name" value="PLipase_D/transphosphatidylase"/>
</dbReference>
<dbReference type="Pfam" id="PF26350">
    <property type="entry name" value="DUF8090"/>
    <property type="match status" value="1"/>
</dbReference>
<dbReference type="GO" id="GO:0004386">
    <property type="term" value="F:helicase activity"/>
    <property type="evidence" value="ECO:0007669"/>
    <property type="project" value="UniProtKB-KW"/>
</dbReference>
<sequence>MNIEDEINKGLNFGFIDNSTQALANYQPALVTNHNGSVLDTLEEGLRTSNTFTIAVAFVTLGGLLDLKSILTDIAARGIHGRLITSTYLGFNNPKVFDDLLHIPNLDVRVLDQDGFHTKAYYFDHGNFESLLVGSANLTQNALKKNFEWNLRITSTERGDIINNVKTELSTLWKQAIPLTVSWIDDYRKDWLPPYSRPRVKRNQNKSSKITPNQMQQEALESLKHLRNVNHAKKGLIVAATGTGKTYLAAFDVQQFNPKRMLFVVHREQILRKAMQSFQKVLGGPDSDYGILSGNHQQLSARYLFATVNMISKDSICKQLSSDAFDYIIIDEAHRVSQNLPGEKKSMYQRLMDFYQPQFMLGMTATPERTDGINVYSYFDYNLAYEIPLLDALDHDFLAPFHYIGVTDYEKDGESIDDKTSLKYLVSDERVDHIIEKTEYYGPRNDDVHGLIFVSRIEEGRELANKLKSRGIKAVFVSATDSVETREDAVDQLNNGDLQYIITVDIFNEGVDIPIINQIIMMRPTKSSIIFLQQLGRGLRKSPNKEFVTILDFIGNYDENYMIPMAFDRSHSSNKENIRNQIISPTISGVSTIHFEEIARKRILTAVSKARLNDMKRFKSAYQNLKDKIGLHSPMLLDFAKMGDIDVSDIIQKFETLYDMQAKFEENFSRSLSNEQYLFLVFVSKEVAVSKRPIEALILKKLLDQSSITDDEVISELKSRDIFYDKDSLDNVASVLDLSYFVKKKREKYGDIPLIQRTNGIWKFTTKFLSALQSSVFKEYFIDAIAANLWELHKSPTAYHDRFTIGKKYYRYDVIKMLDWEKEPNYLSVGGYSLRQDDRFLPVFISLTKTENFQNKMVYENTFLDRSTIPLFSKGGRTTSSNTERKIIENNGFGMIQVFIRKSTNNKLEGSDFYCLGSAKVLSAKDVVEKNIDGKPTKLVDFTLRLEHEVDLGLYRVLTED</sequence>
<feature type="domain" description="Helicase C-terminal" evidence="3">
    <location>
        <begin position="430"/>
        <end position="582"/>
    </location>
</feature>
<keyword evidence="4" id="KW-0067">ATP-binding</keyword>
<dbReference type="InterPro" id="IPR014001">
    <property type="entry name" value="Helicase_ATP-bd"/>
</dbReference>
<name>A0A0R2LJC8_9LACO</name>
<dbReference type="SMART" id="SM00487">
    <property type="entry name" value="DEXDc"/>
    <property type="match status" value="1"/>
</dbReference>
<keyword evidence="5" id="KW-1185">Reference proteome</keyword>
<dbReference type="CDD" id="cd18799">
    <property type="entry name" value="SF2_C_EcoAI-like"/>
    <property type="match status" value="1"/>
</dbReference>
<dbReference type="InterPro" id="IPR050742">
    <property type="entry name" value="Helicase_Restrict-Modif_Enz"/>
</dbReference>
<dbReference type="Gene3D" id="3.40.50.300">
    <property type="entry name" value="P-loop containing nucleotide triphosphate hydrolases"/>
    <property type="match status" value="2"/>
</dbReference>
<dbReference type="InterPro" id="IPR027417">
    <property type="entry name" value="P-loop_NTPase"/>
</dbReference>
<dbReference type="EMBL" id="JQCF01000018">
    <property type="protein sequence ID" value="KRN98733.1"/>
    <property type="molecule type" value="Genomic_DNA"/>
</dbReference>
<dbReference type="GO" id="GO:0005829">
    <property type="term" value="C:cytosol"/>
    <property type="evidence" value="ECO:0007669"/>
    <property type="project" value="TreeGrafter"/>
</dbReference>
<dbReference type="GO" id="GO:0005524">
    <property type="term" value="F:ATP binding"/>
    <property type="evidence" value="ECO:0007669"/>
    <property type="project" value="InterPro"/>
</dbReference>
<feature type="domain" description="PLD phosphodiesterase" evidence="1">
    <location>
        <begin position="112"/>
        <end position="142"/>
    </location>
</feature>
<accession>A0A0R2LJC8</accession>
<evidence type="ECO:0000313" key="5">
    <source>
        <dbReference type="Proteomes" id="UP000051006"/>
    </source>
</evidence>
<dbReference type="Proteomes" id="UP000051006">
    <property type="component" value="Unassembled WGS sequence"/>
</dbReference>
<comment type="caution">
    <text evidence="4">The sequence shown here is derived from an EMBL/GenBank/DDBJ whole genome shotgun (WGS) entry which is preliminary data.</text>
</comment>
<evidence type="ECO:0000259" key="3">
    <source>
        <dbReference type="PROSITE" id="PS51194"/>
    </source>
</evidence>
<dbReference type="Pfam" id="PF13091">
    <property type="entry name" value="PLDc_2"/>
    <property type="match status" value="1"/>
</dbReference>
<dbReference type="GO" id="GO:0016787">
    <property type="term" value="F:hydrolase activity"/>
    <property type="evidence" value="ECO:0007669"/>
    <property type="project" value="InterPro"/>
</dbReference>
<dbReference type="InterPro" id="IPR001650">
    <property type="entry name" value="Helicase_C-like"/>
</dbReference>
<dbReference type="PROSITE" id="PS51192">
    <property type="entry name" value="HELICASE_ATP_BIND_1"/>
    <property type="match status" value="1"/>
</dbReference>
<dbReference type="RefSeq" id="WP_057881185.1">
    <property type="nucleotide sequence ID" value="NZ_JQCF01000018.1"/>
</dbReference>
<dbReference type="PANTHER" id="PTHR47396:SF1">
    <property type="entry name" value="ATP-DEPENDENT HELICASE IRC3-RELATED"/>
    <property type="match status" value="1"/>
</dbReference>
<dbReference type="GO" id="GO:0003677">
    <property type="term" value="F:DNA binding"/>
    <property type="evidence" value="ECO:0007669"/>
    <property type="project" value="InterPro"/>
</dbReference>
<protein>
    <submittedName>
        <fullName evidence="4">Helicase</fullName>
    </submittedName>
</protein>
<dbReference type="STRING" id="993692.IV57_GL000845"/>
<dbReference type="OrthoDB" id="9802848at2"/>
<dbReference type="Pfam" id="PF04851">
    <property type="entry name" value="ResIII"/>
    <property type="match status" value="1"/>
</dbReference>
<dbReference type="InterPro" id="IPR006935">
    <property type="entry name" value="Helicase/UvrB_N"/>
</dbReference>
<dbReference type="SUPFAM" id="SSF56024">
    <property type="entry name" value="Phospholipase D/nuclease"/>
    <property type="match status" value="1"/>
</dbReference>
<dbReference type="PROSITE" id="PS50035">
    <property type="entry name" value="PLD"/>
    <property type="match status" value="1"/>
</dbReference>
<dbReference type="CDD" id="cd09204">
    <property type="entry name" value="PLDc_N_DEXD_b2"/>
    <property type="match status" value="1"/>
</dbReference>
<dbReference type="InterPro" id="IPR025202">
    <property type="entry name" value="PLD-like_dom"/>
</dbReference>
<feature type="domain" description="Helicase ATP-binding" evidence="2">
    <location>
        <begin position="226"/>
        <end position="385"/>
    </location>
</feature>
<proteinExistence type="predicted"/>
<organism evidence="4 5">
    <name type="scientific">Companilactobacillus kimchiensis</name>
    <dbReference type="NCBI Taxonomy" id="993692"/>
    <lineage>
        <taxon>Bacteria</taxon>
        <taxon>Bacillati</taxon>
        <taxon>Bacillota</taxon>
        <taxon>Bacilli</taxon>
        <taxon>Lactobacillales</taxon>
        <taxon>Lactobacillaceae</taxon>
        <taxon>Companilactobacillus</taxon>
    </lineage>
</organism>
<dbReference type="Gene3D" id="3.30.870.10">
    <property type="entry name" value="Endonuclease Chain A"/>
    <property type="match status" value="1"/>
</dbReference>
<evidence type="ECO:0000259" key="1">
    <source>
        <dbReference type="PROSITE" id="PS50035"/>
    </source>
</evidence>
<dbReference type="SMART" id="SM00490">
    <property type="entry name" value="HELICc"/>
    <property type="match status" value="1"/>
</dbReference>
<dbReference type="AlphaFoldDB" id="A0A0R2LJC8"/>
<dbReference type="PROSITE" id="PS51194">
    <property type="entry name" value="HELICASE_CTER"/>
    <property type="match status" value="1"/>
</dbReference>
<evidence type="ECO:0000313" key="4">
    <source>
        <dbReference type="EMBL" id="KRN98733.1"/>
    </source>
</evidence>
<keyword evidence="4" id="KW-0378">Hydrolase</keyword>
<gene>
    <name evidence="4" type="ORF">IV57_GL000845</name>
</gene>
<reference evidence="4 5" key="1">
    <citation type="journal article" date="2015" name="Genome Announc.">
        <title>Expanding the biotechnology potential of lactobacilli through comparative genomics of 213 strains and associated genera.</title>
        <authorList>
            <person name="Sun Z."/>
            <person name="Harris H.M."/>
            <person name="McCann A."/>
            <person name="Guo C."/>
            <person name="Argimon S."/>
            <person name="Zhang W."/>
            <person name="Yang X."/>
            <person name="Jeffery I.B."/>
            <person name="Cooney J.C."/>
            <person name="Kagawa T.F."/>
            <person name="Liu W."/>
            <person name="Song Y."/>
            <person name="Salvetti E."/>
            <person name="Wrobel A."/>
            <person name="Rasinkangas P."/>
            <person name="Parkhill J."/>
            <person name="Rea M.C."/>
            <person name="O'Sullivan O."/>
            <person name="Ritari J."/>
            <person name="Douillard F.P."/>
            <person name="Paul Ross R."/>
            <person name="Yang R."/>
            <person name="Briner A.E."/>
            <person name="Felis G.E."/>
            <person name="de Vos W.M."/>
            <person name="Barrangou R."/>
            <person name="Klaenhammer T.R."/>
            <person name="Caufield P.W."/>
            <person name="Cui Y."/>
            <person name="Zhang H."/>
            <person name="O'Toole P.W."/>
        </authorList>
    </citation>
    <scope>NUCLEOTIDE SEQUENCE [LARGE SCALE GENOMIC DNA]</scope>
    <source>
        <strain evidence="4 5">DSM 24716</strain>
    </source>
</reference>